<accession>A0ABP0UZ02</accession>
<name>A0ABP0UZ02_9BRYO</name>
<keyword evidence="2" id="KW-1185">Reference proteome</keyword>
<evidence type="ECO:0000313" key="1">
    <source>
        <dbReference type="EMBL" id="CAK9233793.1"/>
    </source>
</evidence>
<proteinExistence type="predicted"/>
<dbReference type="Proteomes" id="UP001497512">
    <property type="component" value="Chromosome 8"/>
</dbReference>
<sequence>MYEPSGSLHTGTPRMWFLNNTTTKLVNVLPLLKRAAVQDFPGIATRDKKGQDLKFTNEMEILLFQSKTDHHSMSEMMMMMMMMRGIMKNEITSSQRPTTTKHCYVKKQDQQASEPTDEGVLARGANLLHNLMAFCDQAKTNHDYNISVEEIDNMAWQPGSDAQSFRQA</sequence>
<dbReference type="EMBL" id="OZ019900">
    <property type="protein sequence ID" value="CAK9233793.1"/>
    <property type="molecule type" value="Genomic_DNA"/>
</dbReference>
<gene>
    <name evidence="1" type="ORF">CSSPTR1EN2_LOCUS21706</name>
</gene>
<reference evidence="1" key="1">
    <citation type="submission" date="2024-02" db="EMBL/GenBank/DDBJ databases">
        <authorList>
            <consortium name="ELIXIR-Norway"/>
            <consortium name="Elixir Norway"/>
        </authorList>
    </citation>
    <scope>NUCLEOTIDE SEQUENCE</scope>
</reference>
<protein>
    <submittedName>
        <fullName evidence="1">Uncharacterized protein</fullName>
    </submittedName>
</protein>
<organism evidence="1 2">
    <name type="scientific">Sphagnum troendelagicum</name>
    <dbReference type="NCBI Taxonomy" id="128251"/>
    <lineage>
        <taxon>Eukaryota</taxon>
        <taxon>Viridiplantae</taxon>
        <taxon>Streptophyta</taxon>
        <taxon>Embryophyta</taxon>
        <taxon>Bryophyta</taxon>
        <taxon>Sphagnophytina</taxon>
        <taxon>Sphagnopsida</taxon>
        <taxon>Sphagnales</taxon>
        <taxon>Sphagnaceae</taxon>
        <taxon>Sphagnum</taxon>
    </lineage>
</organism>
<evidence type="ECO:0000313" key="2">
    <source>
        <dbReference type="Proteomes" id="UP001497512"/>
    </source>
</evidence>